<feature type="compositionally biased region" description="Gly residues" evidence="6">
    <location>
        <begin position="677"/>
        <end position="687"/>
    </location>
</feature>
<accession>A0A9P6W8F3</accession>
<evidence type="ECO:0008006" key="11">
    <source>
        <dbReference type="Google" id="ProtNLM"/>
    </source>
</evidence>
<keyword evidence="3" id="KW-0235">DNA replication</keyword>
<dbReference type="GO" id="GO:0006270">
    <property type="term" value="P:DNA replication initiation"/>
    <property type="evidence" value="ECO:0007669"/>
    <property type="project" value="TreeGrafter"/>
</dbReference>
<feature type="compositionally biased region" description="Acidic residues" evidence="6">
    <location>
        <begin position="706"/>
        <end position="730"/>
    </location>
</feature>
<proteinExistence type="inferred from homology"/>
<feature type="region of interest" description="Disordered" evidence="6">
    <location>
        <begin position="664"/>
        <end position="737"/>
    </location>
</feature>
<gene>
    <name evidence="9" type="ORF">C6P46_005908</name>
</gene>
<comment type="similarity">
    <text evidence="2">Belongs to the ORC3 family.</text>
</comment>
<dbReference type="InterPro" id="IPR040855">
    <property type="entry name" value="ORC_WH_C"/>
</dbReference>
<dbReference type="GO" id="GO:0005656">
    <property type="term" value="C:nuclear pre-replicative complex"/>
    <property type="evidence" value="ECO:0007669"/>
    <property type="project" value="TreeGrafter"/>
</dbReference>
<name>A0A9P6W8F3_RHOMI</name>
<dbReference type="InterPro" id="IPR020795">
    <property type="entry name" value="ORC3"/>
</dbReference>
<evidence type="ECO:0000259" key="7">
    <source>
        <dbReference type="Pfam" id="PF07034"/>
    </source>
</evidence>
<dbReference type="EMBL" id="PUHQ01000007">
    <property type="protein sequence ID" value="KAG0665814.1"/>
    <property type="molecule type" value="Genomic_DNA"/>
</dbReference>
<dbReference type="Pfam" id="PF18137">
    <property type="entry name" value="WHD_ORC"/>
    <property type="match status" value="1"/>
</dbReference>
<feature type="domain" description="Origin recognition complex subunit 3 N-terminal" evidence="7">
    <location>
        <begin position="42"/>
        <end position="344"/>
    </location>
</feature>
<sequence length="767" mass="83690">MDATDVPWTEPIASTSRAVFTLPYKAADHEGIEELGWSGGVEAYRTAWKACHQRIQNILSTLHDASLDQIVAFVRAPESDDADLYAALSGRALLRTGLIVGASPGSSSLLYSSLVRQLSGPTSGDSDAASSRPCLVSRLTSRDCSNIKNALRSLIGGFIGSDLDVELEDDEDEDEEVFTTGPATRRNEMLVPEDMLNLQAWYEHRFAKRGKSPAHSLVVLIEDLEAMDGKVLTQMIDTLSAYTNKLPITLLVGIATTADALWTLLGRKTANKLDAATFFVDPGVGAFNALMRGLFIDWCAPLALSPKVYDTLWRTFDDLHHSIDATISFIQNIYMSHYIAAPAHSLYPGTTATALVADAAEALGDLQSLDCYKEISGEAAQPAEEVLRAARASYAAWHAARKEAFHVLVRTMEFWDKRKPLESTLAAVLGDGDGGRGILKTVDELCNLILQASSAKLPNYLRAVLSRLETLTTTPEEAASTSNPNENELQTFLGAQLSALEPILAAPRPAGRSTLFNTNLAGAFSIPGMGSASKVDRDFSKLAKETAEGLKQRLRHAFRPPTELALHQLWFSEDRSAIKRFFPAPLPATLRLLQKDSTFTDVRADDDDNDRDNPDRVDDARPTTRAQHDLAVAYRTYTDTHPQGRLANLGEWWGAFELGAADEVEERDENGQEEGRVGQGAGSGGKNGVAKKRKRGGVDRGGSGDSEAEAEEDEDEKSSEDDDESEDDEGPERRKQARFLRAVGDLAHLGFIHPTTYKAEHVLKSVY</sequence>
<keyword evidence="10" id="KW-1185">Reference proteome</keyword>
<dbReference type="GO" id="GO:0005664">
    <property type="term" value="C:nuclear origin of replication recognition complex"/>
    <property type="evidence" value="ECO:0007669"/>
    <property type="project" value="InterPro"/>
</dbReference>
<dbReference type="PANTHER" id="PTHR12748:SF0">
    <property type="entry name" value="ORIGIN RECOGNITION COMPLEX SUBUNIT 3"/>
    <property type="match status" value="1"/>
</dbReference>
<feature type="domain" description="Origin recognition complex subunit 3 winged helix C-terminal" evidence="8">
    <location>
        <begin position="619"/>
        <end position="767"/>
    </location>
</feature>
<protein>
    <recommendedName>
        <fullName evidence="11">Origin recognition complex subunit 3</fullName>
    </recommendedName>
</protein>
<reference evidence="9 10" key="1">
    <citation type="submission" date="2020-11" db="EMBL/GenBank/DDBJ databases">
        <title>Kefir isolates.</title>
        <authorList>
            <person name="Marcisauskas S."/>
            <person name="Kim Y."/>
            <person name="Blasche S."/>
        </authorList>
    </citation>
    <scope>NUCLEOTIDE SEQUENCE [LARGE SCALE GENOMIC DNA]</scope>
    <source>
        <strain evidence="9 10">KR</strain>
    </source>
</reference>
<evidence type="ECO:0000256" key="5">
    <source>
        <dbReference type="ARBA" id="ARBA00023242"/>
    </source>
</evidence>
<dbReference type="InterPro" id="IPR045667">
    <property type="entry name" value="ORC3_N"/>
</dbReference>
<dbReference type="Pfam" id="PF07034">
    <property type="entry name" value="ORC3_N"/>
    <property type="match status" value="1"/>
</dbReference>
<dbReference type="GO" id="GO:0003688">
    <property type="term" value="F:DNA replication origin binding"/>
    <property type="evidence" value="ECO:0007669"/>
    <property type="project" value="TreeGrafter"/>
</dbReference>
<dbReference type="PANTHER" id="PTHR12748">
    <property type="entry name" value="ORIGIN RECOGNITION COMPLEX SUBUNIT 3"/>
    <property type="match status" value="1"/>
</dbReference>
<evidence type="ECO:0000313" key="9">
    <source>
        <dbReference type="EMBL" id="KAG0665814.1"/>
    </source>
</evidence>
<evidence type="ECO:0000259" key="8">
    <source>
        <dbReference type="Pfam" id="PF18137"/>
    </source>
</evidence>
<evidence type="ECO:0000256" key="4">
    <source>
        <dbReference type="ARBA" id="ARBA00023125"/>
    </source>
</evidence>
<comment type="subcellular location">
    <subcellularLocation>
        <location evidence="1">Nucleus</location>
    </subcellularLocation>
</comment>
<evidence type="ECO:0000256" key="3">
    <source>
        <dbReference type="ARBA" id="ARBA00022705"/>
    </source>
</evidence>
<keyword evidence="4" id="KW-0238">DNA-binding</keyword>
<evidence type="ECO:0000256" key="6">
    <source>
        <dbReference type="SAM" id="MobiDB-lite"/>
    </source>
</evidence>
<organism evidence="9 10">
    <name type="scientific">Rhodotorula mucilaginosa</name>
    <name type="common">Yeast</name>
    <name type="synonym">Rhodotorula rubra</name>
    <dbReference type="NCBI Taxonomy" id="5537"/>
    <lineage>
        <taxon>Eukaryota</taxon>
        <taxon>Fungi</taxon>
        <taxon>Dikarya</taxon>
        <taxon>Basidiomycota</taxon>
        <taxon>Pucciniomycotina</taxon>
        <taxon>Microbotryomycetes</taxon>
        <taxon>Sporidiobolales</taxon>
        <taxon>Sporidiobolaceae</taxon>
        <taxon>Rhodotorula</taxon>
    </lineage>
</organism>
<dbReference type="GO" id="GO:0031261">
    <property type="term" value="C:DNA replication preinitiation complex"/>
    <property type="evidence" value="ECO:0007669"/>
    <property type="project" value="TreeGrafter"/>
</dbReference>
<evidence type="ECO:0000256" key="2">
    <source>
        <dbReference type="ARBA" id="ARBA00010977"/>
    </source>
</evidence>
<evidence type="ECO:0000313" key="10">
    <source>
        <dbReference type="Proteomes" id="UP000777482"/>
    </source>
</evidence>
<feature type="region of interest" description="Disordered" evidence="6">
    <location>
        <begin position="601"/>
        <end position="627"/>
    </location>
</feature>
<evidence type="ECO:0000256" key="1">
    <source>
        <dbReference type="ARBA" id="ARBA00004123"/>
    </source>
</evidence>
<keyword evidence="5" id="KW-0539">Nucleus</keyword>
<dbReference type="AlphaFoldDB" id="A0A9P6W8F3"/>
<comment type="caution">
    <text evidence="9">The sequence shown here is derived from an EMBL/GenBank/DDBJ whole genome shotgun (WGS) entry which is preliminary data.</text>
</comment>
<dbReference type="CDD" id="cd20704">
    <property type="entry name" value="Orc3"/>
    <property type="match status" value="1"/>
</dbReference>
<dbReference type="OrthoDB" id="10265211at2759"/>
<dbReference type="Proteomes" id="UP000777482">
    <property type="component" value="Unassembled WGS sequence"/>
</dbReference>
<feature type="compositionally biased region" description="Basic and acidic residues" evidence="6">
    <location>
        <begin position="611"/>
        <end position="627"/>
    </location>
</feature>